<gene>
    <name evidence="1" type="ORF">CGCSCA2_v004798</name>
</gene>
<dbReference type="Proteomes" id="UP000711996">
    <property type="component" value="Unassembled WGS sequence"/>
</dbReference>
<comment type="caution">
    <text evidence="1">The sequence shown here is derived from an EMBL/GenBank/DDBJ whole genome shotgun (WGS) entry which is preliminary data.</text>
</comment>
<evidence type="ECO:0000313" key="2">
    <source>
        <dbReference type="Proteomes" id="UP000711996"/>
    </source>
</evidence>
<accession>A0A9P5EWT8</accession>
<reference evidence="1" key="1">
    <citation type="submission" date="2019-06" db="EMBL/GenBank/DDBJ databases">
        <authorList>
            <person name="Gan P."/>
            <person name="Shirasu K."/>
        </authorList>
    </citation>
    <scope>NUCLEOTIDE SEQUENCE [LARGE SCALE GENOMIC DNA]</scope>
    <source>
        <strain evidence="1">CAD2</strain>
    </source>
</reference>
<organism evidence="1 2">
    <name type="scientific">Colletotrichum siamense</name>
    <name type="common">Anthracnose fungus</name>
    <dbReference type="NCBI Taxonomy" id="690259"/>
    <lineage>
        <taxon>Eukaryota</taxon>
        <taxon>Fungi</taxon>
        <taxon>Dikarya</taxon>
        <taxon>Ascomycota</taxon>
        <taxon>Pezizomycotina</taxon>
        <taxon>Sordariomycetes</taxon>
        <taxon>Hypocreomycetidae</taxon>
        <taxon>Glomerellales</taxon>
        <taxon>Glomerellaceae</taxon>
        <taxon>Colletotrichum</taxon>
        <taxon>Colletotrichum gloeosporioides species complex</taxon>
    </lineage>
</organism>
<name>A0A9P5EWT8_COLSI</name>
<dbReference type="AlphaFoldDB" id="A0A9P5EWT8"/>
<evidence type="ECO:0000313" key="1">
    <source>
        <dbReference type="EMBL" id="KAF4861279.1"/>
    </source>
</evidence>
<sequence length="545" mass="63354">MQFFPLLRLPRELRDIIYSFYVIADGGYICDTDGFTRGKLKGARQKQVDLSLVYTCKQIAKEMDRGGLALKLNSITFSTLVSVEFSHLGCQFRQLKSRGVDFVRCEMFQTYGHLIPDRVYAAVQKKYPQFMPILDRMRAEGPRTPVQESGLCLERHGPYGEAPSVYRGFIKDVLDAAWTQSDGFRKSVADFSPPMFPTGHIGRWSPFDVIKSHLDPWAIPSDSQMNALEAAVPIEFSCPRNRDDRSIYRFSAAAAAIYFLESIPHSLRTHIRKIILNEDHEAVLYPQEHGRGLIPFCQHYPIQVERRVNLWNVVFQEDMFYENPDERCWHNQIAARRTPCVLNSDQITANVATWITEALALEQEGMPSGSFSLLLDGDPCPDLCSRIFESIVQRDAAWQQAWAEAIERDMLGHFTWFERKRESVLRHGWFDFHQIERASRSRAPADRPGYWGYIFERFPQSLIDIARGTSIVNCNFDIGASWDVESIVRKHVGWNRHKWEREWFNHTPQSWGPEPPLPQWRMLLEDNLWERDPYGCHCPWARQDW</sequence>
<dbReference type="EMBL" id="QPMT01000011">
    <property type="protein sequence ID" value="KAF4861279.1"/>
    <property type="molecule type" value="Genomic_DNA"/>
</dbReference>
<protein>
    <submittedName>
        <fullName evidence="1">Uncharacterized protein</fullName>
    </submittedName>
</protein>
<proteinExistence type="predicted"/>
<keyword evidence="2" id="KW-1185">Reference proteome</keyword>
<dbReference type="OrthoDB" id="5062850at2759"/>